<dbReference type="PANTHER" id="PTHR32305:SF15">
    <property type="entry name" value="PROTEIN RHSA-RELATED"/>
    <property type="match status" value="1"/>
</dbReference>
<gene>
    <name evidence="1" type="ORF">GHT07_15370</name>
</gene>
<dbReference type="InterPro" id="IPR031325">
    <property type="entry name" value="RHS_repeat"/>
</dbReference>
<name>A0A844B1R3_9BURK</name>
<dbReference type="PANTHER" id="PTHR32305">
    <property type="match status" value="1"/>
</dbReference>
<dbReference type="AlphaFoldDB" id="A0A844B1R3"/>
<sequence>MTAPKNNQQDSHSMVAIVSGNSLGLSLTSLATLGQQGSVGSSGAGRSGEQVFVNASNGNLVLRDQDDYVAAYGLDVSAVRTYNSAGKIVGGVQDSWAVGVSRQKVTVPTTWGAGTITRTDFDGAEATYTWDAASASYFTTAGAGPNDTITRDAGTGQYIWTDGATGTVERYDASGRLVSTEDIQGNRIVHTYNAQGRLASSVGANGETVSYLYSAAGDLTDITTSVPAGTVTKRVHYDWDTSHRMTRVTVDLTPADGSTADGVSYWTTYSYVGTSNRIETIAQKDNSSLKFAYDAQQRVVSITDALGRVTTLNYDAAGLKTRITTPANVTSDFLYNAAGRLSEIDVGGQLEHAFSYVNANVDDVA</sequence>
<reference evidence="1 2" key="1">
    <citation type="submission" date="2019-11" db="EMBL/GenBank/DDBJ databases">
        <title>Caenimonas koreensis gen. nov., sp. nov., isolated from activated sludge.</title>
        <authorList>
            <person name="Seung H.R."/>
        </authorList>
    </citation>
    <scope>NUCLEOTIDE SEQUENCE [LARGE SCALE GENOMIC DNA]</scope>
    <source>
        <strain evidence="1 2">EMB320</strain>
    </source>
</reference>
<keyword evidence="2" id="KW-1185">Reference proteome</keyword>
<dbReference type="Proteomes" id="UP000487350">
    <property type="component" value="Unassembled WGS sequence"/>
</dbReference>
<dbReference type="InterPro" id="IPR006530">
    <property type="entry name" value="YD"/>
</dbReference>
<accession>A0A844B1R3</accession>
<dbReference type="Gene3D" id="2.180.10.10">
    <property type="entry name" value="RHS repeat-associated core"/>
    <property type="match status" value="1"/>
</dbReference>
<dbReference type="SUPFAM" id="SSF101898">
    <property type="entry name" value="NHL repeat"/>
    <property type="match status" value="1"/>
</dbReference>
<dbReference type="EMBL" id="WJBU01000014">
    <property type="protein sequence ID" value="MRD48668.1"/>
    <property type="molecule type" value="Genomic_DNA"/>
</dbReference>
<dbReference type="InterPro" id="IPR050708">
    <property type="entry name" value="T6SS_VgrG/RHS"/>
</dbReference>
<dbReference type="Pfam" id="PF05593">
    <property type="entry name" value="RHS_repeat"/>
    <property type="match status" value="2"/>
</dbReference>
<proteinExistence type="predicted"/>
<organism evidence="1 2">
    <name type="scientific">Caenimonas koreensis DSM 17982</name>
    <dbReference type="NCBI Taxonomy" id="1121255"/>
    <lineage>
        <taxon>Bacteria</taxon>
        <taxon>Pseudomonadati</taxon>
        <taxon>Pseudomonadota</taxon>
        <taxon>Betaproteobacteria</taxon>
        <taxon>Burkholderiales</taxon>
        <taxon>Comamonadaceae</taxon>
        <taxon>Caenimonas</taxon>
    </lineage>
</organism>
<dbReference type="NCBIfam" id="TIGR01643">
    <property type="entry name" value="YD_repeat_2x"/>
    <property type="match status" value="2"/>
</dbReference>
<evidence type="ECO:0008006" key="3">
    <source>
        <dbReference type="Google" id="ProtNLM"/>
    </source>
</evidence>
<protein>
    <recommendedName>
        <fullName evidence="3">YD repeat-containing protein</fullName>
    </recommendedName>
</protein>
<comment type="caution">
    <text evidence="1">The sequence shown here is derived from an EMBL/GenBank/DDBJ whole genome shotgun (WGS) entry which is preliminary data.</text>
</comment>
<evidence type="ECO:0000313" key="1">
    <source>
        <dbReference type="EMBL" id="MRD48668.1"/>
    </source>
</evidence>
<feature type="non-terminal residue" evidence="1">
    <location>
        <position position="365"/>
    </location>
</feature>
<evidence type="ECO:0000313" key="2">
    <source>
        <dbReference type="Proteomes" id="UP000487350"/>
    </source>
</evidence>